<dbReference type="PANTHER" id="PTHR38731">
    <property type="entry name" value="LIPL45-RELATED LIPOPROTEIN-RELATED"/>
    <property type="match status" value="1"/>
</dbReference>
<evidence type="ECO:0000313" key="3">
    <source>
        <dbReference type="EMBL" id="KAB8029785.1"/>
    </source>
</evidence>
<gene>
    <name evidence="3" type="ORF">GCL57_09590</name>
</gene>
<dbReference type="EMBL" id="WFLN01000007">
    <property type="protein sequence ID" value="KAB8029785.1"/>
    <property type="molecule type" value="Genomic_DNA"/>
</dbReference>
<organism evidence="3 4">
    <name type="scientific">Fluviispira multicolorata</name>
    <dbReference type="NCBI Taxonomy" id="2654512"/>
    <lineage>
        <taxon>Bacteria</taxon>
        <taxon>Pseudomonadati</taxon>
        <taxon>Bdellovibrionota</taxon>
        <taxon>Oligoflexia</taxon>
        <taxon>Silvanigrellales</taxon>
        <taxon>Silvanigrellaceae</taxon>
        <taxon>Fluviispira</taxon>
    </lineage>
</organism>
<evidence type="ECO:0000313" key="4">
    <source>
        <dbReference type="Proteomes" id="UP000442694"/>
    </source>
</evidence>
<feature type="region of interest" description="Disordered" evidence="1">
    <location>
        <begin position="181"/>
        <end position="200"/>
    </location>
</feature>
<reference evidence="3 4" key="1">
    <citation type="submission" date="2019-10" db="EMBL/GenBank/DDBJ databases">
        <title>New genus of Silvanigrellaceae.</title>
        <authorList>
            <person name="Pitt A."/>
            <person name="Hahn M.W."/>
        </authorList>
    </citation>
    <scope>NUCLEOTIDE SEQUENCE [LARGE SCALE GENOMIC DNA]</scope>
    <source>
        <strain evidence="3 4">33A1-SZDP</strain>
    </source>
</reference>
<evidence type="ECO:0000256" key="1">
    <source>
        <dbReference type="SAM" id="MobiDB-lite"/>
    </source>
</evidence>
<dbReference type="RefSeq" id="WP_152213128.1">
    <property type="nucleotide sequence ID" value="NZ_WFLN01000007.1"/>
</dbReference>
<name>A0A833JCF6_9BACT</name>
<dbReference type="Proteomes" id="UP000442694">
    <property type="component" value="Unassembled WGS sequence"/>
</dbReference>
<dbReference type="Gene3D" id="2.60.120.1440">
    <property type="match status" value="1"/>
</dbReference>
<feature type="compositionally biased region" description="Acidic residues" evidence="1">
    <location>
        <begin position="252"/>
        <end position="264"/>
    </location>
</feature>
<sequence length="489" mass="54207">MLLNLVKKIIFIYIITFYSLFAFADDEEIGRVENVIGIAEIVNKETRTPIEKDLPVHPSDTIVTKDKSLVKILFFDGADIILYDNSELKIKEYKFKLDSNKKNLSGVFEDIKGKIRFFVKPDKNVENDVKYKTNNAVMGIRGTGGVIVAQGLEKTQLVVTSGTVDFSNPAAPNKIIQVKENQWGEMRGEKPPAPPKPVTPELIKNLALDLPEGFELTKSGGDEKDEDTKSNETNSTPPATPATGAAGSAAAGDDDDDDEKEENESVNSSSKNEENEVFRLGPTLSVGLYQYFSVGLEARLFRFLGLSANIGGSPSKMNMKDFPNSGKKINDNSQTPINDIKSSFMHFEVRAVIYPFRGSFFIGSAFGLRKIDLEANTCVFVTVSSQNFCVPANANLKLNTTYFTPQFGWLFVWDNGFTIGTELGAQIPLHASGQSNNVNLNTQDPNAYSQAINSATYKNFQNTVQNNMSDYFTHQVLPFWNILKIGWLF</sequence>
<keyword evidence="4" id="KW-1185">Reference proteome</keyword>
<evidence type="ECO:0000259" key="2">
    <source>
        <dbReference type="Pfam" id="PF04773"/>
    </source>
</evidence>
<dbReference type="AlphaFoldDB" id="A0A833JCF6"/>
<feature type="compositionally biased region" description="Basic and acidic residues" evidence="1">
    <location>
        <begin position="220"/>
        <end position="230"/>
    </location>
</feature>
<feature type="domain" description="FecR protein" evidence="2">
    <location>
        <begin position="60"/>
        <end position="164"/>
    </location>
</feature>
<feature type="compositionally biased region" description="Low complexity" evidence="1">
    <location>
        <begin position="231"/>
        <end position="251"/>
    </location>
</feature>
<feature type="region of interest" description="Disordered" evidence="1">
    <location>
        <begin position="214"/>
        <end position="274"/>
    </location>
</feature>
<proteinExistence type="predicted"/>
<dbReference type="Pfam" id="PF04773">
    <property type="entry name" value="FecR"/>
    <property type="match status" value="1"/>
</dbReference>
<dbReference type="InterPro" id="IPR006860">
    <property type="entry name" value="FecR"/>
</dbReference>
<dbReference type="PANTHER" id="PTHR38731:SF1">
    <property type="entry name" value="FECR PROTEIN DOMAIN-CONTAINING PROTEIN"/>
    <property type="match status" value="1"/>
</dbReference>
<accession>A0A833JCF6</accession>
<protein>
    <recommendedName>
        <fullName evidence="2">FecR protein domain-containing protein</fullName>
    </recommendedName>
</protein>
<comment type="caution">
    <text evidence="3">The sequence shown here is derived from an EMBL/GenBank/DDBJ whole genome shotgun (WGS) entry which is preliminary data.</text>
</comment>